<protein>
    <submittedName>
        <fullName evidence="2">Uncharacterized protein</fullName>
    </submittedName>
</protein>
<evidence type="ECO:0000313" key="3">
    <source>
        <dbReference type="Proteomes" id="UP000298327"/>
    </source>
</evidence>
<evidence type="ECO:0000256" key="1">
    <source>
        <dbReference type="SAM" id="MobiDB-lite"/>
    </source>
</evidence>
<comment type="caution">
    <text evidence="2">The sequence shown here is derived from an EMBL/GenBank/DDBJ whole genome shotgun (WGS) entry which is preliminary data.</text>
</comment>
<organism evidence="2 3">
    <name type="scientific">Dentipellis fragilis</name>
    <dbReference type="NCBI Taxonomy" id="205917"/>
    <lineage>
        <taxon>Eukaryota</taxon>
        <taxon>Fungi</taxon>
        <taxon>Dikarya</taxon>
        <taxon>Basidiomycota</taxon>
        <taxon>Agaricomycotina</taxon>
        <taxon>Agaricomycetes</taxon>
        <taxon>Russulales</taxon>
        <taxon>Hericiaceae</taxon>
        <taxon>Dentipellis</taxon>
    </lineage>
</organism>
<evidence type="ECO:0000313" key="2">
    <source>
        <dbReference type="EMBL" id="TFY51892.1"/>
    </source>
</evidence>
<gene>
    <name evidence="2" type="ORF">EVG20_g10791</name>
</gene>
<dbReference type="Proteomes" id="UP000298327">
    <property type="component" value="Unassembled WGS sequence"/>
</dbReference>
<feature type="region of interest" description="Disordered" evidence="1">
    <location>
        <begin position="309"/>
        <end position="334"/>
    </location>
</feature>
<sequence>MRPLSVNPSSAKELLPLPSGLGTFKITWKGTAKNHEIRDVGVLLESKTRKHAPPRKSSRDACRDQNMVMYSVFEFHANACLRASISGLIPYSITIHCYFGSCTRHGTGCALILPLRIDRLGERDDELVRAQEAGDALDYDDLHRDNLPYLPGRRMPRDRAIGARGHRPSLRTHHPLGRVQAVLARTRDTRTRSRRVDFDIGTLMATSGLARSLSLRCMRVKKKALTTVHLLQSVIVAMPEDLKTVLLLPVLPTLFPAIRFPSRSLGGVIGAGPRAIGDSTNRDRQRLGRALGRHLFIVQVGRTLRPQRDLDLDSDLDSDASRRSSNPSAGHADD</sequence>
<keyword evidence="3" id="KW-1185">Reference proteome</keyword>
<proteinExistence type="predicted"/>
<dbReference type="EMBL" id="SEOQ01001415">
    <property type="protein sequence ID" value="TFY51892.1"/>
    <property type="molecule type" value="Genomic_DNA"/>
</dbReference>
<name>A0A4Y9XQ62_9AGAM</name>
<accession>A0A4Y9XQ62</accession>
<reference evidence="2 3" key="1">
    <citation type="submission" date="2019-02" db="EMBL/GenBank/DDBJ databases">
        <title>Genome sequencing of the rare red list fungi Dentipellis fragilis.</title>
        <authorList>
            <person name="Buettner E."/>
            <person name="Kellner H."/>
        </authorList>
    </citation>
    <scope>NUCLEOTIDE SEQUENCE [LARGE SCALE GENOMIC DNA]</scope>
    <source>
        <strain evidence="2 3">DSM 105465</strain>
    </source>
</reference>
<dbReference type="AlphaFoldDB" id="A0A4Y9XQ62"/>